<feature type="domain" description="DUF3322" evidence="2">
    <location>
        <begin position="15"/>
        <end position="186"/>
    </location>
</feature>
<dbReference type="STRING" id="1437608.GCA_000771645_00162"/>
<comment type="caution">
    <text evidence="3">The sequence shown here is derived from an EMBL/GenBank/DDBJ whole genome shotgun (WGS) entry which is preliminary data.</text>
</comment>
<reference evidence="3 4" key="1">
    <citation type="submission" date="2014-03" db="EMBL/GenBank/DDBJ databases">
        <title>Genomics of Bifidobacteria.</title>
        <authorList>
            <person name="Ventura M."/>
            <person name="Milani C."/>
            <person name="Lugli G.A."/>
        </authorList>
    </citation>
    <scope>NUCLEOTIDE SEQUENCE [LARGE SCALE GENOMIC DNA]</scope>
    <source>
        <strain evidence="3 4">DSM 23969</strain>
    </source>
</reference>
<dbReference type="InterPro" id="IPR024534">
    <property type="entry name" value="JetD_C"/>
</dbReference>
<keyword evidence="4" id="KW-1185">Reference proteome</keyword>
<organism evidence="3 4">
    <name type="scientific">Bifidobacterium biavatii DSM 23969</name>
    <dbReference type="NCBI Taxonomy" id="1437608"/>
    <lineage>
        <taxon>Bacteria</taxon>
        <taxon>Bacillati</taxon>
        <taxon>Actinomycetota</taxon>
        <taxon>Actinomycetes</taxon>
        <taxon>Bifidobacteriales</taxon>
        <taxon>Bifidobacteriaceae</taxon>
        <taxon>Bifidobacterium</taxon>
    </lineage>
</organism>
<dbReference type="Pfam" id="PF11795">
    <property type="entry name" value="DUF3322"/>
    <property type="match status" value="1"/>
</dbReference>
<sequence length="397" mass="44013">MRTVRDIAAMIGRRLSASRYADGDAWPYTVSVQLPSRQSDLEDAALAVHTDGNVHANNKAIRDWAARTGCETTVQRRLIGNVTVELISNVIVGDETVALRVVDRATAADYRRARRRLERIHERFGHIPATDALTAARMTDAEDDVDFELLLHVAAYCASHDIAGLRPRAVPLAGFSAKWLDRKATKRRKAVELLCGKSSLALDERPRELRFRHLDPTRVLLPDAVAVRPWDDGVALGIRCVVIVENKDTYQLMPPIRDGLCVFGSGKAAADGLTLLSWLFDERAANVHIVYWGDMDSAGFEILSAVRQLGIDCDSLFMDRTAYDRYGMFGTNDGPDGKPLARQQPKPLSGLRDDERELYEALCTGEDVAYLRLEQERIPIPDAAAALHDMGIPVVTD</sequence>
<dbReference type="PIRSF" id="PIRSF028408">
    <property type="entry name" value="UCP028408"/>
    <property type="match status" value="1"/>
</dbReference>
<dbReference type="Proteomes" id="UP000029108">
    <property type="component" value="Unassembled WGS sequence"/>
</dbReference>
<dbReference type="EMBL" id="JGYN01000008">
    <property type="protein sequence ID" value="KFI51824.1"/>
    <property type="molecule type" value="Genomic_DNA"/>
</dbReference>
<dbReference type="eggNOG" id="COG4924">
    <property type="taxonomic scope" value="Bacteria"/>
</dbReference>
<evidence type="ECO:0000313" key="4">
    <source>
        <dbReference type="Proteomes" id="UP000029108"/>
    </source>
</evidence>
<dbReference type="InterPro" id="IPR014544">
    <property type="entry name" value="UCP028408"/>
</dbReference>
<dbReference type="AlphaFoldDB" id="A0A086ZZ74"/>
<evidence type="ECO:0000259" key="1">
    <source>
        <dbReference type="Pfam" id="PF09983"/>
    </source>
</evidence>
<evidence type="ECO:0008006" key="5">
    <source>
        <dbReference type="Google" id="ProtNLM"/>
    </source>
</evidence>
<name>A0A086ZZ74_9BIFI</name>
<dbReference type="Pfam" id="PF09983">
    <property type="entry name" value="JetD_C"/>
    <property type="match status" value="1"/>
</dbReference>
<accession>A0A086ZZ74</accession>
<feature type="domain" description="Wadjet protein JetD C-terminal" evidence="1">
    <location>
        <begin position="202"/>
        <end position="385"/>
    </location>
</feature>
<dbReference type="OrthoDB" id="322908at2"/>
<dbReference type="InterPro" id="IPR024537">
    <property type="entry name" value="DUF3322"/>
</dbReference>
<dbReference type="RefSeq" id="WP_033493585.1">
    <property type="nucleotide sequence ID" value="NZ_JDUU01000010.1"/>
</dbReference>
<protein>
    <recommendedName>
        <fullName evidence="5">Wadjet protein JetD C-terminal domain-containing protein</fullName>
    </recommendedName>
</protein>
<evidence type="ECO:0000313" key="3">
    <source>
        <dbReference type="EMBL" id="KFI51824.1"/>
    </source>
</evidence>
<evidence type="ECO:0000259" key="2">
    <source>
        <dbReference type="Pfam" id="PF11795"/>
    </source>
</evidence>
<proteinExistence type="predicted"/>
<gene>
    <name evidence="3" type="ORF">BBIA_0742</name>
</gene>